<keyword evidence="3" id="KW-1185">Reference proteome</keyword>
<dbReference type="AlphaFoldDB" id="A0A8X6FFZ8"/>
<organism evidence="2 3">
    <name type="scientific">Trichonephila clavata</name>
    <name type="common">Joro spider</name>
    <name type="synonym">Nephila clavata</name>
    <dbReference type="NCBI Taxonomy" id="2740835"/>
    <lineage>
        <taxon>Eukaryota</taxon>
        <taxon>Metazoa</taxon>
        <taxon>Ecdysozoa</taxon>
        <taxon>Arthropoda</taxon>
        <taxon>Chelicerata</taxon>
        <taxon>Arachnida</taxon>
        <taxon>Araneae</taxon>
        <taxon>Araneomorphae</taxon>
        <taxon>Entelegynae</taxon>
        <taxon>Araneoidea</taxon>
        <taxon>Nephilidae</taxon>
        <taxon>Trichonephila</taxon>
    </lineage>
</organism>
<proteinExistence type="predicted"/>
<evidence type="ECO:0000256" key="1">
    <source>
        <dbReference type="SAM" id="MobiDB-lite"/>
    </source>
</evidence>
<evidence type="ECO:0000313" key="3">
    <source>
        <dbReference type="Proteomes" id="UP000887116"/>
    </source>
</evidence>
<protein>
    <submittedName>
        <fullName evidence="2">Uncharacterized protein</fullName>
    </submittedName>
</protein>
<gene>
    <name evidence="2" type="ORF">TNCT_697701</name>
</gene>
<dbReference type="Proteomes" id="UP000887116">
    <property type="component" value="Unassembled WGS sequence"/>
</dbReference>
<sequence length="92" mass="10286">MSNSEDDSFAEVENKDTVQLEDSPQWKSVCKSLNTGSASPNAKGDQASVAPSYSEPQTEKIGIKADLPNIRRVIGNRRKNRRKLLKRRQSNL</sequence>
<comment type="caution">
    <text evidence="2">The sequence shown here is derived from an EMBL/GenBank/DDBJ whole genome shotgun (WGS) entry which is preliminary data.</text>
</comment>
<evidence type="ECO:0000313" key="2">
    <source>
        <dbReference type="EMBL" id="GFQ79133.1"/>
    </source>
</evidence>
<feature type="compositionally biased region" description="Basic residues" evidence="1">
    <location>
        <begin position="74"/>
        <end position="92"/>
    </location>
</feature>
<accession>A0A8X6FFZ8</accession>
<reference evidence="2" key="1">
    <citation type="submission" date="2020-07" db="EMBL/GenBank/DDBJ databases">
        <title>Multicomponent nature underlies the extraordinary mechanical properties of spider dragline silk.</title>
        <authorList>
            <person name="Kono N."/>
            <person name="Nakamura H."/>
            <person name="Mori M."/>
            <person name="Yoshida Y."/>
            <person name="Ohtoshi R."/>
            <person name="Malay A.D."/>
            <person name="Moran D.A.P."/>
            <person name="Tomita M."/>
            <person name="Numata K."/>
            <person name="Arakawa K."/>
        </authorList>
    </citation>
    <scope>NUCLEOTIDE SEQUENCE</scope>
</reference>
<feature type="region of interest" description="Disordered" evidence="1">
    <location>
        <begin position="1"/>
        <end position="92"/>
    </location>
</feature>
<feature type="compositionally biased region" description="Acidic residues" evidence="1">
    <location>
        <begin position="1"/>
        <end position="10"/>
    </location>
</feature>
<name>A0A8X6FFZ8_TRICU</name>
<feature type="compositionally biased region" description="Polar residues" evidence="1">
    <location>
        <begin position="20"/>
        <end position="40"/>
    </location>
</feature>
<dbReference type="EMBL" id="BMAO01002213">
    <property type="protein sequence ID" value="GFQ79133.1"/>
    <property type="molecule type" value="Genomic_DNA"/>
</dbReference>